<evidence type="ECO:0000313" key="3">
    <source>
        <dbReference type="Proteomes" id="UP000198510"/>
    </source>
</evidence>
<sequence>MSAEAHYARHLGNFYAWMLGDFQEKQQEQARLFREKGLLPALTRKAIDFGAGNGLQTVALAELGYEVRAVDFNDQLLAELQERTQDLPVTVEKGDLRDVTRHQSFAPELVVCCGDTLPHLASKEEIRQWIDDVYTILPEGGKLLLTFRDYSQELTDTQRFLPVRQDDTRIHTCILEYFPEKVRVTDQVYEREGDRWVQKISSYEKVRVTRARIIGYLLDAGFTILEDDTIQRLVWVVAKK</sequence>
<dbReference type="Pfam" id="PF13649">
    <property type="entry name" value="Methyltransf_25"/>
    <property type="match status" value="1"/>
</dbReference>
<dbReference type="GO" id="GO:0032259">
    <property type="term" value="P:methylation"/>
    <property type="evidence" value="ECO:0007669"/>
    <property type="project" value="UniProtKB-KW"/>
</dbReference>
<dbReference type="Gene3D" id="3.40.50.150">
    <property type="entry name" value="Vaccinia Virus protein VP39"/>
    <property type="match status" value="1"/>
</dbReference>
<dbReference type="InterPro" id="IPR029063">
    <property type="entry name" value="SAM-dependent_MTases_sf"/>
</dbReference>
<dbReference type="Gene3D" id="2.20.25.110">
    <property type="entry name" value="S-adenosyl-L-methionine-dependent methyltransferases"/>
    <property type="match status" value="1"/>
</dbReference>
<dbReference type="OrthoDB" id="9804312at2"/>
<dbReference type="InterPro" id="IPR041698">
    <property type="entry name" value="Methyltransf_25"/>
</dbReference>
<keyword evidence="2" id="KW-0489">Methyltransferase</keyword>
<evidence type="ECO:0000259" key="1">
    <source>
        <dbReference type="Pfam" id="PF13649"/>
    </source>
</evidence>
<dbReference type="SUPFAM" id="SSF53335">
    <property type="entry name" value="S-adenosyl-L-methionine-dependent methyltransferases"/>
    <property type="match status" value="1"/>
</dbReference>
<proteinExistence type="predicted"/>
<dbReference type="STRING" id="1075417.SAMN05421823_11119"/>
<gene>
    <name evidence="2" type="ORF">SAMN05421823_11119</name>
</gene>
<protein>
    <submittedName>
        <fullName evidence="2">Methyltransferase domain-containing protein</fullName>
    </submittedName>
</protein>
<dbReference type="Proteomes" id="UP000198510">
    <property type="component" value="Unassembled WGS sequence"/>
</dbReference>
<dbReference type="CDD" id="cd02440">
    <property type="entry name" value="AdoMet_MTases"/>
    <property type="match status" value="1"/>
</dbReference>
<dbReference type="GO" id="GO:0008168">
    <property type="term" value="F:methyltransferase activity"/>
    <property type="evidence" value="ECO:0007669"/>
    <property type="project" value="UniProtKB-KW"/>
</dbReference>
<evidence type="ECO:0000313" key="2">
    <source>
        <dbReference type="EMBL" id="SDM17773.1"/>
    </source>
</evidence>
<dbReference type="AlphaFoldDB" id="A0A1G9R3I1"/>
<reference evidence="2 3" key="1">
    <citation type="submission" date="2016-10" db="EMBL/GenBank/DDBJ databases">
        <authorList>
            <person name="de Groot N.N."/>
        </authorList>
    </citation>
    <scope>NUCLEOTIDE SEQUENCE [LARGE SCALE GENOMIC DNA]</scope>
    <source>
        <strain evidence="2 3">DSM 25186</strain>
    </source>
</reference>
<keyword evidence="3" id="KW-1185">Reference proteome</keyword>
<dbReference type="EMBL" id="FNFO01000011">
    <property type="protein sequence ID" value="SDM17773.1"/>
    <property type="molecule type" value="Genomic_DNA"/>
</dbReference>
<dbReference type="RefSeq" id="WP_089686491.1">
    <property type="nucleotide sequence ID" value="NZ_FNFO01000011.1"/>
</dbReference>
<accession>A0A1G9R3I1</accession>
<keyword evidence="2" id="KW-0808">Transferase</keyword>
<name>A0A1G9R3I1_9BACT</name>
<feature type="domain" description="Methyltransferase" evidence="1">
    <location>
        <begin position="47"/>
        <end position="141"/>
    </location>
</feature>
<organism evidence="2 3">
    <name type="scientific">Catalinimonas alkaloidigena</name>
    <dbReference type="NCBI Taxonomy" id="1075417"/>
    <lineage>
        <taxon>Bacteria</taxon>
        <taxon>Pseudomonadati</taxon>
        <taxon>Bacteroidota</taxon>
        <taxon>Cytophagia</taxon>
        <taxon>Cytophagales</taxon>
        <taxon>Catalimonadaceae</taxon>
        <taxon>Catalinimonas</taxon>
    </lineage>
</organism>